<dbReference type="InterPro" id="IPR003022">
    <property type="entry name" value="Otx2_TF"/>
</dbReference>
<feature type="region of interest" description="Disordered" evidence="9">
    <location>
        <begin position="87"/>
        <end position="170"/>
    </location>
</feature>
<feature type="DNA-binding region" description="Homeobox" evidence="7">
    <location>
        <begin position="38"/>
        <end position="97"/>
    </location>
</feature>
<dbReference type="Pfam" id="PF03529">
    <property type="entry name" value="TF_Otx"/>
    <property type="match status" value="1"/>
</dbReference>
<keyword evidence="4 7" id="KW-0238">DNA-binding</keyword>
<feature type="compositionally biased region" description="Low complexity" evidence="9">
    <location>
        <begin position="95"/>
        <end position="106"/>
    </location>
</feature>
<feature type="domain" description="Homeobox" evidence="10">
    <location>
        <begin position="36"/>
        <end position="96"/>
    </location>
</feature>
<dbReference type="PRINTS" id="PR01257">
    <property type="entry name" value="OTX2HOMEOBOX"/>
</dbReference>
<keyword evidence="11" id="KW-1185">Reference proteome</keyword>
<dbReference type="GeneID" id="103019289"/>
<organism evidence="11 12">
    <name type="scientific">Balaenoptera acutorostrata</name>
    <name type="common">Common minke whale</name>
    <name type="synonym">Balaena rostrata</name>
    <dbReference type="NCBI Taxonomy" id="9767"/>
    <lineage>
        <taxon>Eukaryota</taxon>
        <taxon>Metazoa</taxon>
        <taxon>Chordata</taxon>
        <taxon>Craniata</taxon>
        <taxon>Vertebrata</taxon>
        <taxon>Euteleostomi</taxon>
        <taxon>Mammalia</taxon>
        <taxon>Eutheria</taxon>
        <taxon>Laurasiatheria</taxon>
        <taxon>Artiodactyla</taxon>
        <taxon>Whippomorpha</taxon>
        <taxon>Cetacea</taxon>
        <taxon>Mysticeti</taxon>
        <taxon>Balaenopteridae</taxon>
        <taxon>Balaenoptera</taxon>
    </lineage>
</organism>
<evidence type="ECO:0000256" key="5">
    <source>
        <dbReference type="ARBA" id="ARBA00023155"/>
    </source>
</evidence>
<dbReference type="InterPro" id="IPR009057">
    <property type="entry name" value="Homeodomain-like_sf"/>
</dbReference>
<keyword evidence="3" id="KW-0217">Developmental protein</keyword>
<feature type="compositionally biased region" description="Low complexity" evidence="9">
    <location>
        <begin position="133"/>
        <end position="169"/>
    </location>
</feature>
<dbReference type="InterPro" id="IPR003025">
    <property type="entry name" value="Otx_TF"/>
</dbReference>
<dbReference type="PROSITE" id="PS50071">
    <property type="entry name" value="HOMEOBOX_2"/>
    <property type="match status" value="1"/>
</dbReference>
<dbReference type="SMART" id="SM00389">
    <property type="entry name" value="HOX"/>
    <property type="match status" value="1"/>
</dbReference>
<name>A0ABM3S3R6_BALAC</name>
<dbReference type="Proteomes" id="UP001652580">
    <property type="component" value="Chromosome 15"/>
</dbReference>
<evidence type="ECO:0000313" key="12">
    <source>
        <dbReference type="RefSeq" id="XP_057384495.1"/>
    </source>
</evidence>
<proteinExistence type="inferred from homology"/>
<sequence length="260" mass="27994">MMSYIKQPPYAVSGLSLTTSGMDLLHPSVGYPATPRKQQWERTTFNRVQLDVLEALFAKTRYPDVFMREETALKTILPESRVQVRFKNRRAKCRQQQQQQQNGGQNKVRPARKRTSPAREVSSEGGTSGQFPPRSSTSGPAVSSSSAPVSVWSPASISPPSDPLSTSSSCMQRSYPMTYTQASGYSQGYAGSASYFGGVDCGSHLTPMHHQLPGPGTTLSPMGTNAVTSHLNQSPASLSTQGCGASSLGFNSTTDSLDYL</sequence>
<comment type="subcellular location">
    <subcellularLocation>
        <location evidence="1 7 8">Nucleus</location>
    </subcellularLocation>
</comment>
<dbReference type="PANTHER" id="PTHR45793:SF2">
    <property type="entry name" value="HOMEOBOX PROTEIN OTX2"/>
    <property type="match status" value="1"/>
</dbReference>
<dbReference type="PRINTS" id="PR01255">
    <property type="entry name" value="OTXHOMEOBOX"/>
</dbReference>
<gene>
    <name evidence="12" type="primary">LOC103019289</name>
</gene>
<evidence type="ECO:0000256" key="4">
    <source>
        <dbReference type="ARBA" id="ARBA00023125"/>
    </source>
</evidence>
<dbReference type="InterPro" id="IPR013851">
    <property type="entry name" value="Otx_TF_C"/>
</dbReference>
<dbReference type="RefSeq" id="XP_057384495.1">
    <property type="nucleotide sequence ID" value="XM_057528512.1"/>
</dbReference>
<evidence type="ECO:0000256" key="6">
    <source>
        <dbReference type="ARBA" id="ARBA00023242"/>
    </source>
</evidence>
<accession>A0ABM3S3R6</accession>
<dbReference type="SUPFAM" id="SSF46689">
    <property type="entry name" value="Homeodomain-like"/>
    <property type="match status" value="1"/>
</dbReference>
<comment type="similarity">
    <text evidence="2">Belongs to the paired homeobox family. Bicoid subfamily.</text>
</comment>
<evidence type="ECO:0000313" key="11">
    <source>
        <dbReference type="Proteomes" id="UP001652580"/>
    </source>
</evidence>
<dbReference type="PANTHER" id="PTHR45793">
    <property type="entry name" value="HOMEOBOX PROTEIN"/>
    <property type="match status" value="1"/>
</dbReference>
<keyword evidence="6 7" id="KW-0539">Nucleus</keyword>
<evidence type="ECO:0000256" key="1">
    <source>
        <dbReference type="ARBA" id="ARBA00004123"/>
    </source>
</evidence>
<evidence type="ECO:0000256" key="2">
    <source>
        <dbReference type="ARBA" id="ARBA00006503"/>
    </source>
</evidence>
<dbReference type="InterPro" id="IPR001356">
    <property type="entry name" value="HD"/>
</dbReference>
<evidence type="ECO:0000256" key="7">
    <source>
        <dbReference type="PROSITE-ProRule" id="PRU00108"/>
    </source>
</evidence>
<evidence type="ECO:0000256" key="3">
    <source>
        <dbReference type="ARBA" id="ARBA00022473"/>
    </source>
</evidence>
<dbReference type="Pfam" id="PF00046">
    <property type="entry name" value="Homeodomain"/>
    <property type="match status" value="1"/>
</dbReference>
<evidence type="ECO:0000256" key="9">
    <source>
        <dbReference type="SAM" id="MobiDB-lite"/>
    </source>
</evidence>
<evidence type="ECO:0000259" key="10">
    <source>
        <dbReference type="PROSITE" id="PS50071"/>
    </source>
</evidence>
<protein>
    <submittedName>
        <fullName evidence="12">Homeobox protein OTX2-like</fullName>
    </submittedName>
</protein>
<dbReference type="CDD" id="cd00086">
    <property type="entry name" value="homeodomain"/>
    <property type="match status" value="1"/>
</dbReference>
<reference evidence="12" key="1">
    <citation type="submission" date="2025-08" db="UniProtKB">
        <authorList>
            <consortium name="RefSeq"/>
        </authorList>
    </citation>
    <scope>IDENTIFICATION</scope>
</reference>
<keyword evidence="5 7" id="KW-0371">Homeobox</keyword>
<evidence type="ECO:0000256" key="8">
    <source>
        <dbReference type="RuleBase" id="RU000682"/>
    </source>
</evidence>
<dbReference type="Gene3D" id="1.10.10.60">
    <property type="entry name" value="Homeodomain-like"/>
    <property type="match status" value="1"/>
</dbReference>